<reference evidence="4 5" key="1">
    <citation type="submission" date="2016-08" db="EMBL/GenBank/DDBJ databases">
        <title>Whole genome sequence of Pseudomonas graminis strain UASWS1507, a potential biological control agent for agriculture.</title>
        <authorList>
            <person name="Crovadore J."/>
            <person name="Calmin G."/>
            <person name="Chablais R."/>
            <person name="Cochard B."/>
            <person name="Lefort F."/>
        </authorList>
    </citation>
    <scope>NUCLEOTIDE SEQUENCE [LARGE SCALE GENOMIC DNA]</scope>
    <source>
        <strain evidence="4 5">UASWS1507</strain>
    </source>
</reference>
<dbReference type="InterPro" id="IPR001296">
    <property type="entry name" value="Glyco_trans_1"/>
</dbReference>
<evidence type="ECO:0000259" key="2">
    <source>
        <dbReference type="Pfam" id="PF00534"/>
    </source>
</evidence>
<dbReference type="EMBL" id="MDEN01000060">
    <property type="protein sequence ID" value="OCX21840.1"/>
    <property type="molecule type" value="Genomic_DNA"/>
</dbReference>
<gene>
    <name evidence="4" type="ORF">BBI10_09725</name>
</gene>
<comment type="caution">
    <text evidence="4">The sequence shown here is derived from an EMBL/GenBank/DDBJ whole genome shotgun (WGS) entry which is preliminary data.</text>
</comment>
<dbReference type="FunFam" id="3.40.50.2000:FF:000119">
    <property type="entry name" value="Glycosyl transferase group 1"/>
    <property type="match status" value="1"/>
</dbReference>
<dbReference type="AlphaFoldDB" id="A0A1C2E4A2"/>
<accession>A0A1C2E4A2</accession>
<name>A0A1C2E4A2_9PSED</name>
<evidence type="ECO:0000256" key="1">
    <source>
        <dbReference type="ARBA" id="ARBA00022679"/>
    </source>
</evidence>
<dbReference type="CDD" id="cd03809">
    <property type="entry name" value="GT4_MtfB-like"/>
    <property type="match status" value="1"/>
</dbReference>
<protein>
    <submittedName>
        <fullName evidence="4">Glycosyl transferase family 1</fullName>
    </submittedName>
</protein>
<keyword evidence="1 4" id="KW-0808">Transferase</keyword>
<evidence type="ECO:0000313" key="5">
    <source>
        <dbReference type="Proteomes" id="UP000095143"/>
    </source>
</evidence>
<evidence type="ECO:0000313" key="4">
    <source>
        <dbReference type="EMBL" id="OCX21840.1"/>
    </source>
</evidence>
<dbReference type="OrthoDB" id="9801609at2"/>
<dbReference type="PANTHER" id="PTHR46401">
    <property type="entry name" value="GLYCOSYLTRANSFERASE WBBK-RELATED"/>
    <property type="match status" value="1"/>
</dbReference>
<dbReference type="SUPFAM" id="SSF53756">
    <property type="entry name" value="UDP-Glycosyltransferase/glycogen phosphorylase"/>
    <property type="match status" value="1"/>
</dbReference>
<dbReference type="PANTHER" id="PTHR46401:SF2">
    <property type="entry name" value="GLYCOSYLTRANSFERASE WBBK-RELATED"/>
    <property type="match status" value="1"/>
</dbReference>
<dbReference type="Gene3D" id="3.40.50.2000">
    <property type="entry name" value="Glycogen Phosphorylase B"/>
    <property type="match status" value="2"/>
</dbReference>
<organism evidence="4 5">
    <name type="scientific">Pseudomonas graminis</name>
    <dbReference type="NCBI Taxonomy" id="158627"/>
    <lineage>
        <taxon>Bacteria</taxon>
        <taxon>Pseudomonadati</taxon>
        <taxon>Pseudomonadota</taxon>
        <taxon>Gammaproteobacteria</taxon>
        <taxon>Pseudomonadales</taxon>
        <taxon>Pseudomonadaceae</taxon>
        <taxon>Pseudomonas</taxon>
    </lineage>
</organism>
<dbReference type="Proteomes" id="UP000095143">
    <property type="component" value="Unassembled WGS sequence"/>
</dbReference>
<feature type="domain" description="Glycosyl transferase family 1" evidence="2">
    <location>
        <begin position="200"/>
        <end position="356"/>
    </location>
</feature>
<evidence type="ECO:0000259" key="3">
    <source>
        <dbReference type="Pfam" id="PF13439"/>
    </source>
</evidence>
<proteinExistence type="predicted"/>
<dbReference type="RefSeq" id="WP_065988319.1">
    <property type="nucleotide sequence ID" value="NZ_MDEN01000060.1"/>
</dbReference>
<dbReference type="Pfam" id="PF00534">
    <property type="entry name" value="Glycos_transf_1"/>
    <property type="match status" value="1"/>
</dbReference>
<dbReference type="GO" id="GO:0016757">
    <property type="term" value="F:glycosyltransferase activity"/>
    <property type="evidence" value="ECO:0007669"/>
    <property type="project" value="InterPro"/>
</dbReference>
<feature type="domain" description="Glycosyltransferase subfamily 4-like N-terminal" evidence="3">
    <location>
        <begin position="91"/>
        <end position="181"/>
    </location>
</feature>
<dbReference type="Pfam" id="PF13439">
    <property type="entry name" value="Glyco_transf_4"/>
    <property type="match status" value="1"/>
</dbReference>
<dbReference type="GO" id="GO:0009103">
    <property type="term" value="P:lipopolysaccharide biosynthetic process"/>
    <property type="evidence" value="ECO:0007669"/>
    <property type="project" value="TreeGrafter"/>
</dbReference>
<sequence length="386" mass="42293">MNIGLSCTVWAGCERAGHLDGIGVYTRSLWQAMEALKQSEAPGITIKPYAFGRNLPELACGVPKTLSTDFRIQVLASGLLSLPLPNSSAIARDVDIVHASDHQIPRISGVPVIATVMDAIPLIHPEWIRQNLKTLKGWLFARSVHSADHLITISEHSKHDLVTHMGIAPEKISVTPLGVDPVYFERIPLETRDAVLDKHQLKPGFFLFIGTLQPRKNLPKVLEAFNALPESVRKEHPLIVVGRDGWANEDLIPQLKVLEEKGEGRWLSYLPQSDVFALLQSASALVFASLYEGFGLPVIEAFAAQCPVIASNTTSLPEVTGNAAWGVDPLDAASISAAMLDVLSNDALRTERIEIGLERARQFTWEECARHTLAVYRKVLAAHPKA</sequence>
<dbReference type="InterPro" id="IPR028098">
    <property type="entry name" value="Glyco_trans_4-like_N"/>
</dbReference>